<dbReference type="eggNOG" id="ENOG502T6V8">
    <property type="taxonomic scope" value="Eukaryota"/>
</dbReference>
<reference evidence="3" key="11">
    <citation type="journal article" date="2008" name="PLoS Biol.">
        <title>Proteomics reveals novel Drosophila seminal fluid proteins transferred at mating.</title>
        <authorList>
            <person name="Findlay G.D."/>
            <person name="Yi X."/>
            <person name="MacCoss M.J."/>
            <person name="Swanson W.J."/>
        </authorList>
    </citation>
    <scope>NUCLEOTIDE SEQUENCE</scope>
</reference>
<proteinExistence type="evidence at transcript level"/>
<evidence type="ECO:0000256" key="2">
    <source>
        <dbReference type="SAM" id="SignalP"/>
    </source>
</evidence>
<dbReference type="GO" id="GO:0005615">
    <property type="term" value="C:extracellular space"/>
    <property type="evidence" value="ECO:0007005"/>
    <property type="project" value="FlyBase"/>
</dbReference>
<dbReference type="STRING" id="7227.FBpp0311606"/>
<dbReference type="DNASU" id="8673983"/>
<accession>Q6IGA5</accession>
<evidence type="ECO:0000313" key="5">
    <source>
        <dbReference type="EMBL" id="ACZ94442.1"/>
    </source>
</evidence>
<evidence type="ECO:0000313" key="6">
    <source>
        <dbReference type="EMBL" id="AHN56296.1"/>
    </source>
</evidence>
<sequence length="159" mass="17742">MKVIILLALFSQIILEIVAYEHKIAHRKCGENTFPDCYSYCNKGCKDNPVDCIHYCEKGCGCIEGSIVRNNGGCRRIKICDKDDDSLSVENNELAEKYVTSYWEDPVNSNENENQAQTLDGLDENKSGEIKSMEQPNEVPPESPSEDAPNDPKPPVDAV</sequence>
<reference evidence="5" key="18">
    <citation type="submission" date="2020-05" db="EMBL/GenBank/DDBJ databases">
        <title>Drosophila melanogaster release 4 sequence.</title>
        <authorList>
            <consortium name="Berkeley Drosophila Genome Project"/>
            <person name="Celniker S."/>
            <person name="Carlson J."/>
            <person name="Wan K."/>
            <person name="Pfeiffer B."/>
            <person name="Frise E."/>
            <person name="George R."/>
            <person name="Hoskins R."/>
            <person name="Stapleton M."/>
            <person name="Pacleb J."/>
            <person name="Park S."/>
            <person name="Svirskas R."/>
            <person name="Smith E."/>
            <person name="Yu C."/>
            <person name="Rubin G."/>
        </authorList>
    </citation>
    <scope>NUCLEOTIDE SEQUENCE</scope>
</reference>
<dbReference type="EMBL" id="EU755343">
    <property type="protein sequence ID" value="ACG69550.1"/>
    <property type="molecule type" value="mRNA"/>
</dbReference>
<reference evidence="5" key="12">
    <citation type="journal article" date="2015" name="G3 (Bethesda)">
        <title>Gene Model Annotations for Drosophila melanogaster: Impact of High-Throughput Data.</title>
        <authorList>
            <consortium name="FlyBase Consortium"/>
            <person name="Matthews B.B."/>
            <person name="Dos Santos G."/>
            <person name="Crosby M.A."/>
            <person name="Emmert D.B."/>
            <person name="St Pierre S.E."/>
            <person name="Gramates L.S."/>
            <person name="Zhou P."/>
            <person name="Schroeder A.J."/>
            <person name="Falls K."/>
            <person name="Strelets V."/>
            <person name="Russo S.M."/>
            <person name="Gelbart W.M."/>
            <person name="null"/>
        </authorList>
    </citation>
    <scope>NUCLEOTIDE SEQUENCE</scope>
</reference>
<evidence type="ECO:0000256" key="1">
    <source>
        <dbReference type="SAM" id="MobiDB-lite"/>
    </source>
</evidence>
<keyword evidence="10" id="KW-1185">Reference proteome</keyword>
<dbReference type="Bgee" id="FBgn0259967">
    <property type="expression patterns" value="Expressed in spermatid in male reproductive gland and 12 other cell types or tissues"/>
</dbReference>
<dbReference type="EMBL" id="KX532071">
    <property type="protein sequence ID" value="ANY27881.1"/>
    <property type="molecule type" value="mRNA"/>
</dbReference>
<evidence type="ECO:0000313" key="3">
    <source>
        <dbReference type="EMBL" id="ACG69550.1"/>
    </source>
</evidence>
<keyword evidence="2" id="KW-0732">Signal</keyword>
<feature type="chain" id="PRO_5015098316" evidence="2">
    <location>
        <begin position="20"/>
        <end position="159"/>
    </location>
</feature>
<reference evidence="5 10" key="2">
    <citation type="journal article" date="2002" name="Genome Biol.">
        <title>Finishing a whole-genome shotgun: release 3 of the Drosophila melanogaster euchromatic genome sequence.</title>
        <authorList>
            <person name="Celniker S.E."/>
            <person name="Wheeler D.A."/>
            <person name="Kronmiller B."/>
            <person name="Carlson J.W."/>
            <person name="Halpern A."/>
            <person name="Patel S."/>
            <person name="Adams M."/>
            <person name="Champe M."/>
            <person name="Dugan S.P."/>
            <person name="Frise E."/>
            <person name="Hodgson A."/>
            <person name="George R.A."/>
            <person name="Hoskins R.A."/>
            <person name="Laverty T."/>
            <person name="Muzny D.M."/>
            <person name="Nelson C.R."/>
            <person name="Pacleb J.M."/>
            <person name="Park S."/>
            <person name="Pfeiffer B.D."/>
            <person name="Richards S."/>
            <person name="Sodergren E.J."/>
            <person name="Svirskas R."/>
            <person name="Tabor P.E."/>
            <person name="Wan K."/>
            <person name="Stapleton M."/>
            <person name="Sutton G.G."/>
            <person name="Venter C."/>
            <person name="Weinstock G."/>
            <person name="Scherer S.E."/>
            <person name="Myers E.W."/>
            <person name="Gibbs R.A."/>
            <person name="Rubin G.M."/>
        </authorList>
    </citation>
    <scope>NUCLEOTIDE SEQUENCE [LARGE SCALE GENOMIC DNA]</scope>
    <source>
        <strain evidence="10">Berkeley</strain>
    </source>
</reference>
<organism evidence="8">
    <name type="scientific">Drosophila melanogaster</name>
    <name type="common">Fruit fly</name>
    <dbReference type="NCBI Taxonomy" id="7227"/>
    <lineage>
        <taxon>Eukaryota</taxon>
        <taxon>Metazoa</taxon>
        <taxon>Ecdysozoa</taxon>
        <taxon>Arthropoda</taxon>
        <taxon>Hexapoda</taxon>
        <taxon>Insecta</taxon>
        <taxon>Pterygota</taxon>
        <taxon>Neoptera</taxon>
        <taxon>Endopterygota</taxon>
        <taxon>Diptera</taxon>
        <taxon>Brachycera</taxon>
        <taxon>Muscomorpha</taxon>
        <taxon>Ephydroidea</taxon>
        <taxon>Drosophilidae</taxon>
        <taxon>Drosophila</taxon>
        <taxon>Sophophora</taxon>
    </lineage>
</organism>
<reference evidence="5" key="8">
    <citation type="submission" date="2006-08" db="EMBL/GenBank/DDBJ databases">
        <authorList>
            <person name="Celniker S."/>
            <person name="Carlson J."/>
            <person name="Wan K."/>
            <person name="Frise E."/>
            <person name="Hoskins R."/>
            <person name="Park S."/>
            <person name="Svirskas R."/>
            <person name="Rubin G."/>
        </authorList>
    </citation>
    <scope>NUCLEOTIDE SEQUENCE</scope>
</reference>
<dbReference type="RefSeq" id="NP_001286500.1">
    <property type="nucleotide sequence ID" value="NM_001299571.1"/>
</dbReference>
<reference evidence="5 10" key="9">
    <citation type="journal article" date="2007" name="Science">
        <title>The Release 5.1 annotation of Drosophila melanogaster heterochromatin.</title>
        <authorList>
            <person name="Smith C.D."/>
            <person name="Shu S."/>
            <person name="Mungall C.J."/>
            <person name="Karpen G.H."/>
        </authorList>
    </citation>
    <scope>NUCLEOTIDE SEQUENCE [LARGE SCALE GENOMIC DNA]</scope>
    <source>
        <strain evidence="10">Berkeley</strain>
    </source>
</reference>
<dbReference type="VEuPathDB" id="VectorBase:FBgn0259967"/>
<gene>
    <name evidence="3 9" type="primary">Sfp53D</name>
    <name evidence="5" type="synonym">Dmel\CG42477</name>
    <name evidence="4" type="synonym">Sfp53D-RA</name>
    <name evidence="5 9" type="ORF">CG42477</name>
    <name evidence="5" type="ORF">Dmel_CG42477</name>
    <name evidence="8" type="ORF">HDC06796</name>
</gene>
<reference evidence="7" key="15">
    <citation type="submission" date="2016-07" db="EMBL/GenBank/DDBJ databases">
        <authorList>
            <person name="Wan K."/>
            <person name="Booth B."/>
            <person name="Spirohn K."/>
            <person name="Hao T."/>
            <person name="Hu Y."/>
            <person name="Calderwood M."/>
            <person name="Hill D."/>
            <person name="Mohr S."/>
            <person name="Vidal M."/>
            <person name="Celniker S."/>
            <person name="Perrimon N."/>
        </authorList>
    </citation>
    <scope>NUCLEOTIDE SEQUENCE</scope>
</reference>
<dbReference type="Proteomes" id="UP000000803">
    <property type="component" value="Chromosome 2R"/>
</dbReference>
<dbReference type="GeneID" id="8673983"/>
<dbReference type="CTD" id="8673983"/>
<dbReference type="GO" id="GO:0007320">
    <property type="term" value="P:insemination"/>
    <property type="evidence" value="ECO:0007007"/>
    <property type="project" value="FlyBase"/>
</dbReference>
<dbReference type="FlyBase" id="FBgn0259967">
    <property type="gene designation" value="Sfp53D"/>
</dbReference>
<reference evidence="5 10" key="4">
    <citation type="journal article" date="2002" name="Genome Biol.">
        <title>The transposable elements of the Drosophila melanogaster euchromatin: a genomics perspective.</title>
        <authorList>
            <person name="Kaminker J.S."/>
            <person name="Bergman C.M."/>
            <person name="Kronmiller B."/>
            <person name="Carlson J."/>
            <person name="Svirskas R."/>
            <person name="Patel S."/>
            <person name="Frise E."/>
            <person name="Wheeler D.A."/>
            <person name="Lewis S.E."/>
            <person name="Rubin G.M."/>
            <person name="Ashburner M."/>
            <person name="Celniker S.E."/>
        </authorList>
    </citation>
    <scope>NUCLEOTIDE SEQUENCE [LARGE SCALE GENOMIC DNA]</scope>
    <source>
        <strain evidence="10">Berkeley</strain>
    </source>
</reference>
<reference evidence="5" key="17">
    <citation type="submission" date="2020-04" db="EMBL/GenBank/DDBJ databases">
        <authorList>
            <consortium name="FlyBase"/>
        </authorList>
    </citation>
    <scope>NUCLEOTIDE SEQUENCE</scope>
</reference>
<evidence type="ECO:0000313" key="10">
    <source>
        <dbReference type="Proteomes" id="UP000000803"/>
    </source>
</evidence>
<dbReference type="OMA" id="HKIAHRI"/>
<dbReference type="AGR" id="FB:FBgn0259967"/>
<feature type="signal peptide" evidence="2">
    <location>
        <begin position="1"/>
        <end position="19"/>
    </location>
</feature>
<dbReference type="InParanoid" id="Q6IGA5"/>
<reference evidence="4" key="16">
    <citation type="submission" date="2018-11" db="EMBL/GenBank/DDBJ databases">
        <authorList>
            <person name="Carlson J."/>
            <person name="Booth B."/>
            <person name="Frise E."/>
            <person name="Park S."/>
            <person name="Wan K."/>
            <person name="Yu C."/>
            <person name="Celniker S."/>
        </authorList>
    </citation>
    <scope>NUCLEOTIDE SEQUENCE</scope>
</reference>
<dbReference type="RefSeq" id="NP_001163170.1">
    <property type="nucleotide sequence ID" value="NM_001169699.2"/>
</dbReference>
<reference evidence="5" key="13">
    <citation type="journal article" date="2015" name="G3 (Bethesda)">
        <title>Gene Model Annotations for Drosophila melanogaster: The Rule-Benders.</title>
        <authorList>
            <consortium name="FlyBase Consortium"/>
            <person name="Crosby M.A."/>
            <person name="Gramates L.S."/>
            <person name="Dos Santos G."/>
            <person name="Matthews B.B."/>
            <person name="St Pierre S.E."/>
            <person name="Zhou P."/>
            <person name="Schroeder A.J."/>
            <person name="Falls K."/>
            <person name="Emmert D.B."/>
            <person name="Russo S.M."/>
            <person name="Gelbart W.M."/>
            <person name="null"/>
        </authorList>
    </citation>
    <scope>NUCLEOTIDE SEQUENCE</scope>
</reference>
<dbReference type="FunCoup" id="Q6IGA5">
    <property type="interactions" value="39"/>
</dbReference>
<name>Q6IGA5_DROME</name>
<reference evidence="5 10" key="3">
    <citation type="journal article" date="2002" name="Genome Biol.">
        <title>Annotation of the Drosophila melanogaster euchromatic genome: a systematic review.</title>
        <authorList>
            <person name="Misra S."/>
            <person name="Crosby M.A."/>
            <person name="Mungall C.J."/>
            <person name="Matthews B.B."/>
            <person name="Campbell K.S."/>
            <person name="Hradecky P."/>
            <person name="Huang Y."/>
            <person name="Kaminker J.S."/>
            <person name="Millburn G.H."/>
            <person name="Prochnik S.E."/>
            <person name="Smith C.D."/>
            <person name="Tupy J.L."/>
            <person name="Whitfied E.J."/>
            <person name="Bayraktaroglu L."/>
            <person name="Berman B.P."/>
            <person name="Bettencourt B.R."/>
            <person name="Celniker S.E."/>
            <person name="de Grey A.D."/>
            <person name="Drysdale R.A."/>
            <person name="Harris N.L."/>
            <person name="Richter J."/>
            <person name="Russo S."/>
            <person name="Schroeder A.J."/>
            <person name="Shu S.Q."/>
            <person name="Stapleton M."/>
            <person name="Yamada C."/>
            <person name="Ashburner M."/>
            <person name="Gelbart W.M."/>
            <person name="Rubin G.M."/>
            <person name="Lewis S.E."/>
        </authorList>
    </citation>
    <scope>GENOME REANNOTATION</scope>
    <source>
        <strain evidence="10">Berkeley</strain>
    </source>
</reference>
<reference evidence="5 10" key="5">
    <citation type="journal article" date="2002" name="Genome Biol.">
        <title>Heterochromatic sequences in a Drosophila whole-genome shotgun assembly.</title>
        <authorList>
            <person name="Hoskins R.A."/>
            <person name="Smith C.D."/>
            <person name="Carlson J.W."/>
            <person name="Carvalho A.B."/>
            <person name="Halpern A."/>
            <person name="Kaminker J.S."/>
            <person name="Kennedy C."/>
            <person name="Mungall C.J."/>
            <person name="Sullivan B.A."/>
            <person name="Sutton G.G."/>
            <person name="Yasuhara J.C."/>
            <person name="Wakimoto B.T."/>
            <person name="Myers E.W."/>
            <person name="Celniker S.E."/>
            <person name="Rubin G.M."/>
            <person name="Karpen G.H."/>
        </authorList>
    </citation>
    <scope>NUCLEOTIDE SEQUENCE [LARGE SCALE GENOMIC DNA]</scope>
    <source>
        <strain evidence="10">Berkeley</strain>
    </source>
</reference>
<feature type="compositionally biased region" description="Polar residues" evidence="1">
    <location>
        <begin position="107"/>
        <end position="118"/>
    </location>
</feature>
<dbReference type="EMBL" id="BT099969">
    <property type="protein sequence ID" value="ACX53650.3"/>
    <property type="molecule type" value="mRNA"/>
</dbReference>
<reference evidence="5" key="14">
    <citation type="journal article" date="2015" name="Genome Res.">
        <title>The Release 6 reference sequence of the Drosophila melanogaster genome.</title>
        <authorList>
            <person name="Hoskins R.A."/>
            <person name="Carlson J.W."/>
            <person name="Wan K.H."/>
            <person name="Park S."/>
            <person name="Mendez I."/>
            <person name="Galle S.E."/>
            <person name="Booth B.W."/>
            <person name="Pfeiffer B.D."/>
            <person name="George R.A."/>
            <person name="Svirskas R."/>
            <person name="Krzywinski M."/>
            <person name="Schein J."/>
            <person name="Accardo M.C."/>
            <person name="Damia E."/>
            <person name="Messina G."/>
            <person name="Mendez-Lago M."/>
            <person name="de Pablos B."/>
            <person name="Demakova O.V."/>
            <person name="Andreyeva E.N."/>
            <person name="Boldyreva L.V."/>
            <person name="Marra M."/>
            <person name="Carvalho A.B."/>
            <person name="Dimitri P."/>
            <person name="Villasante A."/>
            <person name="Zhimulev I.F."/>
            <person name="Rubin G.M."/>
            <person name="Karpen G.H."/>
            <person name="Celniker S.E."/>
        </authorList>
    </citation>
    <scope>NUCLEOTIDE SEQUENCE</scope>
</reference>
<dbReference type="KEGG" id="dme:Dmel_CG42477"/>
<evidence type="ECO:0000313" key="9">
    <source>
        <dbReference type="FlyBase" id="FBgn0259967"/>
    </source>
</evidence>
<evidence type="ECO:0000313" key="8">
    <source>
        <dbReference type="EMBL" id="DAA02559.1"/>
    </source>
</evidence>
<feature type="compositionally biased region" description="Basic and acidic residues" evidence="1">
    <location>
        <begin position="123"/>
        <end position="132"/>
    </location>
</feature>
<protein>
    <submittedName>
        <fullName evidence="7">GEO11767p1</fullName>
    </submittedName>
    <submittedName>
        <fullName evidence="8">HDC06796</fullName>
    </submittedName>
    <submittedName>
        <fullName evidence="4">RT03201p</fullName>
    </submittedName>
    <submittedName>
        <fullName evidence="3 5">Seminal fluid protein 53D</fullName>
    </submittedName>
    <submittedName>
        <fullName evidence="6">Seminal fluid protein 53D, isoform B</fullName>
    </submittedName>
</protein>
<dbReference type="PaxDb" id="7227-FBpp0289540"/>
<dbReference type="EMBL" id="AE013599">
    <property type="protein sequence ID" value="AHN56296.1"/>
    <property type="molecule type" value="Genomic_DNA"/>
</dbReference>
<evidence type="ECO:0000313" key="7">
    <source>
        <dbReference type="EMBL" id="ANY27881.1"/>
    </source>
</evidence>
<dbReference type="EMBL" id="BK003861">
    <property type="protein sequence ID" value="DAA02559.1"/>
    <property type="molecule type" value="Genomic_DNA"/>
</dbReference>
<reference evidence="8" key="6">
    <citation type="journal article" date="2003" name="Genome Biol.">
        <title>An integrated gene annotation and transcriptional profiling approach towards the full gene content of the Drosophila genome.</title>
        <authorList>
            <person name="Hild M."/>
            <person name="Beckmann B."/>
            <person name="Haas S.A."/>
            <person name="Koch B."/>
            <person name="Solovyev V."/>
            <person name="Busold C."/>
            <person name="Fellenberg K."/>
            <person name="Boutros M."/>
            <person name="Vingron M."/>
            <person name="Sauer F."/>
            <person name="Hoheisel J.D."/>
            <person name="Paro R."/>
        </authorList>
    </citation>
    <scope>NUCLEOTIDE SEQUENCE</scope>
</reference>
<reference evidence="5 10" key="1">
    <citation type="journal article" date="2000" name="Science">
        <title>The genome sequence of Drosophila melanogaster.</title>
        <authorList>
            <person name="Adams M.D."/>
            <person name="Celniker S.E."/>
            <person name="Holt R.A."/>
            <person name="Evans C.A."/>
            <person name="Gocayne J.D."/>
            <person name="Amanatides P.G."/>
            <person name="Scherer S.E."/>
            <person name="Li P.W."/>
            <person name="Hoskins R.A."/>
            <person name="Galle R.F."/>
            <person name="George R.A."/>
            <person name="Lewis S.E."/>
            <person name="Richards S."/>
            <person name="Ashburner M."/>
            <person name="Henderson S.N."/>
            <person name="Sutton G.G."/>
            <person name="Wortman J.R."/>
            <person name="Yandell M.D."/>
            <person name="Zhang Q."/>
            <person name="Chen L.X."/>
            <person name="Brandon R.C."/>
            <person name="Rogers Y.H."/>
            <person name="Blazej R.G."/>
            <person name="Champe M."/>
            <person name="Pfeiffer B.D."/>
            <person name="Wan K.H."/>
            <person name="Doyle C."/>
            <person name="Baxter E.G."/>
            <person name="Helt G."/>
            <person name="Nelson C.R."/>
            <person name="Gabor G.L."/>
            <person name="Abril J.F."/>
            <person name="Agbayani A."/>
            <person name="An H.J."/>
            <person name="Andrews-Pfannkoch C."/>
            <person name="Baldwin D."/>
            <person name="Ballew R.M."/>
            <person name="Basu A."/>
            <person name="Baxendale J."/>
            <person name="Bayraktaroglu L."/>
            <person name="Beasley E.M."/>
            <person name="Beeson K.Y."/>
            <person name="Benos P.V."/>
            <person name="Berman B.P."/>
            <person name="Bhandari D."/>
            <person name="Bolshakov S."/>
            <person name="Borkova D."/>
            <person name="Botchan M.R."/>
            <person name="Bouck J."/>
            <person name="Brokstein P."/>
            <person name="Brottier P."/>
            <person name="Burtis K.C."/>
            <person name="Busam D.A."/>
            <person name="Butler H."/>
            <person name="Cadieu E."/>
            <person name="Center A."/>
            <person name="Chandra I."/>
            <person name="Cherry J.M."/>
            <person name="Cawley S."/>
            <person name="Dahlke C."/>
            <person name="Davenport L.B."/>
            <person name="Davies P."/>
            <person name="de Pablos B."/>
            <person name="Delcher A."/>
            <person name="Deng Z."/>
            <person name="Mays A.D."/>
            <person name="Dew I."/>
            <person name="Dietz S.M."/>
            <person name="Dodson K."/>
            <person name="Doup L.E."/>
            <person name="Downes M."/>
            <person name="Dugan-Rocha S."/>
            <person name="Dunkov B.C."/>
            <person name="Dunn P."/>
            <person name="Durbin K.J."/>
            <person name="Evangelista C.C."/>
            <person name="Ferraz C."/>
            <person name="Ferriera S."/>
            <person name="Fleischmann W."/>
            <person name="Fosler C."/>
            <person name="Gabrielian A.E."/>
            <person name="Garg N.S."/>
            <person name="Gelbart W.M."/>
            <person name="Glasser K."/>
            <person name="Glodek A."/>
            <person name="Gong F."/>
            <person name="Gorrell J.H."/>
            <person name="Gu Z."/>
            <person name="Guan P."/>
            <person name="Harris M."/>
            <person name="Harris N.L."/>
            <person name="Harvey D."/>
            <person name="Heiman T.J."/>
            <person name="Hernandez J.R."/>
            <person name="Houck J."/>
            <person name="Hostin D."/>
            <person name="Houston K.A."/>
            <person name="Howland T.J."/>
            <person name="Wei M.H."/>
            <person name="Ibegwam C."/>
            <person name="Jalali M."/>
            <person name="Kalush F."/>
            <person name="Karpen G.H."/>
            <person name="Ke Z."/>
            <person name="Kennison J.A."/>
            <person name="Ketchum K.A."/>
            <person name="Kimmel B.E."/>
            <person name="Kodira C.D."/>
            <person name="Kraft C."/>
            <person name="Kravitz S."/>
            <person name="Kulp D."/>
            <person name="Lai Z."/>
            <person name="Lasko P."/>
            <person name="Lei Y."/>
            <person name="Levitsky A.A."/>
            <person name="Li J."/>
            <person name="Li Z."/>
            <person name="Liang Y."/>
            <person name="Lin X."/>
            <person name="Liu X."/>
            <person name="Mattei B."/>
            <person name="McIntosh T.C."/>
            <person name="McLeod M.P."/>
            <person name="McPherson D."/>
            <person name="Merkulov G."/>
            <person name="Milshina N.V."/>
            <person name="Mobarry C."/>
            <person name="Morris J."/>
            <person name="Moshrefi A."/>
            <person name="Mount S.M."/>
            <person name="Moy M."/>
            <person name="Murphy B."/>
            <person name="Murphy L."/>
            <person name="Muzny D.M."/>
            <person name="Nelson D.L."/>
            <person name="Nelson D.R."/>
            <person name="Nelson K.A."/>
            <person name="Nixon K."/>
            <person name="Nusskern D.R."/>
            <person name="Pacleb J.M."/>
            <person name="Palazzolo M."/>
            <person name="Pittman G.S."/>
            <person name="Pan S."/>
            <person name="Pollard J."/>
            <person name="Puri V."/>
            <person name="Reese M.G."/>
            <person name="Reinert K."/>
            <person name="Remington K."/>
            <person name="Saunders R.D."/>
            <person name="Scheeler F."/>
            <person name="Shen H."/>
            <person name="Shue B.C."/>
            <person name="Siden-Kiamos I."/>
            <person name="Simpson M."/>
            <person name="Skupski M.P."/>
            <person name="Smith T."/>
            <person name="Spier E."/>
            <person name="Spradling A.C."/>
            <person name="Stapleton M."/>
            <person name="Strong R."/>
            <person name="Sun E."/>
            <person name="Svirskas R."/>
            <person name="Tector C."/>
            <person name="Turner R."/>
            <person name="Venter E."/>
            <person name="Wang A.H."/>
            <person name="Wang X."/>
            <person name="Wang Z.Y."/>
            <person name="Wassarman D.A."/>
            <person name="Weinstock G.M."/>
            <person name="Weissenbach J."/>
            <person name="Williams S.M."/>
            <person name="WoodageT"/>
            <person name="Worley K.C."/>
            <person name="Wu D."/>
            <person name="Yang S."/>
            <person name="Yao Q.A."/>
            <person name="Ye J."/>
            <person name="Yeh R.F."/>
            <person name="Zaveri J.S."/>
            <person name="Zhan M."/>
            <person name="Zhang G."/>
            <person name="Zhao Q."/>
            <person name="Zheng L."/>
            <person name="Zheng X.H."/>
            <person name="Zhong F.N."/>
            <person name="Zhong W."/>
            <person name="Zhou X."/>
            <person name="Zhu S."/>
            <person name="Zhu X."/>
            <person name="Smith H.O."/>
            <person name="Gibbs R.A."/>
            <person name="Myers E.W."/>
            <person name="Rubin G.M."/>
            <person name="Venter J.C."/>
        </authorList>
    </citation>
    <scope>NUCLEOTIDE SEQUENCE [LARGE SCALE GENOMIC DNA]</scope>
    <source>
        <strain evidence="10">Berkeley</strain>
    </source>
</reference>
<feature type="region of interest" description="Disordered" evidence="1">
    <location>
        <begin position="104"/>
        <end position="159"/>
    </location>
</feature>
<reference evidence="5 10" key="7">
    <citation type="journal article" date="2005" name="PLoS Comput. Biol.">
        <title>Combined evidence annotation of transposable elements in genome sequences.</title>
        <authorList>
            <person name="Quesneville H."/>
            <person name="Bergman C.M."/>
            <person name="Andrieu O."/>
            <person name="Autard D."/>
            <person name="Nouaud D."/>
            <person name="Ashburner M."/>
            <person name="Anxolabehere D."/>
        </authorList>
    </citation>
    <scope>NUCLEOTIDE SEQUENCE [LARGE SCALE GENOMIC DNA]</scope>
    <source>
        <strain evidence="10">Berkeley</strain>
    </source>
</reference>
<accession>C9QP87</accession>
<dbReference type="HOGENOM" id="CLU_1662605_0_0_1"/>
<dbReference type="OrthoDB" id="7871913at2759"/>
<dbReference type="EMBL" id="AE013599">
    <property type="protein sequence ID" value="ACZ94442.1"/>
    <property type="molecule type" value="Genomic_DNA"/>
</dbReference>
<reference evidence="5 10" key="10">
    <citation type="journal article" date="2007" name="Science">
        <title>Sequence finishing and mapping of Drosophila melanogaster heterochromatin.</title>
        <authorList>
            <person name="Hoskins R.A."/>
            <person name="Carlson J.W."/>
            <person name="Kennedy C."/>
            <person name="Acevedo D."/>
            <person name="Evans-Holm M."/>
            <person name="Frise E."/>
            <person name="Wan K.H."/>
            <person name="Park S."/>
            <person name="Mendez-Lago M."/>
            <person name="Rossi F."/>
            <person name="Villasante A."/>
            <person name="Dimitri P."/>
            <person name="Karpen G.H."/>
            <person name="Celniker S.E."/>
        </authorList>
    </citation>
    <scope>NUCLEOTIDE SEQUENCE [LARGE SCALE GENOMIC DNA]</scope>
    <source>
        <strain evidence="10">Berkeley</strain>
    </source>
</reference>
<dbReference type="BioGRID-ORCS" id="8673983">
    <property type="hits" value="0 hits in 1 CRISPR screen"/>
</dbReference>
<dbReference type="AlphaFoldDB" id="Q6IGA5"/>
<evidence type="ECO:0000313" key="4">
    <source>
        <dbReference type="EMBL" id="ACX53650.3"/>
    </source>
</evidence>